<comment type="similarity">
    <text evidence="1">Belongs to the small GTPase superfamily. Rab family.</text>
</comment>
<keyword evidence="2" id="KW-0547">Nucleotide-binding</keyword>
<dbReference type="SMART" id="SM00174">
    <property type="entry name" value="RHO"/>
    <property type="match status" value="1"/>
</dbReference>
<protein>
    <submittedName>
        <fullName evidence="5">Ras-related protein Rab-39B</fullName>
    </submittedName>
</protein>
<dbReference type="PROSITE" id="PS51421">
    <property type="entry name" value="RAS"/>
    <property type="match status" value="1"/>
</dbReference>
<dbReference type="SMART" id="SM00173">
    <property type="entry name" value="RAS"/>
    <property type="match status" value="1"/>
</dbReference>
<dbReference type="SMART" id="SM00175">
    <property type="entry name" value="RAB"/>
    <property type="match status" value="2"/>
</dbReference>
<dbReference type="FunFam" id="3.40.50.300:FF:001129">
    <property type="entry name" value="ras-related protein Rab-44 isoform X2"/>
    <property type="match status" value="1"/>
</dbReference>
<evidence type="ECO:0000256" key="2">
    <source>
        <dbReference type="ARBA" id="ARBA00022741"/>
    </source>
</evidence>
<dbReference type="SMART" id="SM00176">
    <property type="entry name" value="RAN"/>
    <property type="match status" value="1"/>
</dbReference>
<organism evidence="5 6">
    <name type="scientific">Lonchura striata</name>
    <name type="common">white-rumped munia</name>
    <dbReference type="NCBI Taxonomy" id="40157"/>
    <lineage>
        <taxon>Eukaryota</taxon>
        <taxon>Metazoa</taxon>
        <taxon>Chordata</taxon>
        <taxon>Craniata</taxon>
        <taxon>Vertebrata</taxon>
        <taxon>Euteleostomi</taxon>
        <taxon>Archelosauria</taxon>
        <taxon>Archosauria</taxon>
        <taxon>Dinosauria</taxon>
        <taxon>Saurischia</taxon>
        <taxon>Theropoda</taxon>
        <taxon>Coelurosauria</taxon>
        <taxon>Aves</taxon>
        <taxon>Neognathae</taxon>
        <taxon>Neoaves</taxon>
        <taxon>Telluraves</taxon>
        <taxon>Australaves</taxon>
        <taxon>Passeriformes</taxon>
        <taxon>Passeroidea</taxon>
        <taxon>Estrildidae</taxon>
        <taxon>Estrildinae</taxon>
        <taxon>Lonchura</taxon>
    </lineage>
</organism>
<dbReference type="EMBL" id="MUZQ01000164">
    <property type="protein sequence ID" value="OWK56246.1"/>
    <property type="molecule type" value="Genomic_DNA"/>
</dbReference>
<dbReference type="InterPro" id="IPR050209">
    <property type="entry name" value="Rab_GTPases_membrane_traffic"/>
</dbReference>
<evidence type="ECO:0000256" key="3">
    <source>
        <dbReference type="ARBA" id="ARBA00023134"/>
    </source>
</evidence>
<dbReference type="PRINTS" id="PR00449">
    <property type="entry name" value="RASTRNSFRMNG"/>
</dbReference>
<dbReference type="GO" id="GO:0005525">
    <property type="term" value="F:GTP binding"/>
    <property type="evidence" value="ECO:0007669"/>
    <property type="project" value="UniProtKB-KW"/>
</dbReference>
<keyword evidence="6" id="KW-1185">Reference proteome</keyword>
<dbReference type="NCBIfam" id="TIGR00231">
    <property type="entry name" value="small_GTP"/>
    <property type="match status" value="1"/>
</dbReference>
<dbReference type="InterPro" id="IPR001806">
    <property type="entry name" value="Small_GTPase"/>
</dbReference>
<dbReference type="SUPFAM" id="SSF52540">
    <property type="entry name" value="P-loop containing nucleoside triphosphate hydrolases"/>
    <property type="match status" value="2"/>
</dbReference>
<dbReference type="GO" id="GO:0003924">
    <property type="term" value="F:GTPase activity"/>
    <property type="evidence" value="ECO:0007669"/>
    <property type="project" value="InterPro"/>
</dbReference>
<dbReference type="AlphaFoldDB" id="A0A218URH7"/>
<dbReference type="InterPro" id="IPR027417">
    <property type="entry name" value="P-loop_NTPase"/>
</dbReference>
<dbReference type="Gene3D" id="3.40.50.300">
    <property type="entry name" value="P-loop containing nucleotide triphosphate hydrolases"/>
    <property type="match status" value="2"/>
</dbReference>
<dbReference type="PROSITE" id="PS51419">
    <property type="entry name" value="RAB"/>
    <property type="match status" value="2"/>
</dbReference>
<dbReference type="Proteomes" id="UP000197619">
    <property type="component" value="Unassembled WGS sequence"/>
</dbReference>
<gene>
    <name evidence="5" type="primary">RAB39B_0</name>
    <name evidence="5" type="ORF">RLOC_00000472</name>
</gene>
<evidence type="ECO:0000256" key="1">
    <source>
        <dbReference type="ARBA" id="ARBA00006270"/>
    </source>
</evidence>
<keyword evidence="4" id="KW-0449">Lipoprotein</keyword>
<name>A0A218URH7_9PASE</name>
<evidence type="ECO:0000256" key="4">
    <source>
        <dbReference type="ARBA" id="ARBA00023288"/>
    </source>
</evidence>
<keyword evidence="3" id="KW-0342">GTP-binding</keyword>
<dbReference type="PANTHER" id="PTHR47979">
    <property type="entry name" value="DRAB11-RELATED"/>
    <property type="match status" value="1"/>
</dbReference>
<evidence type="ECO:0000313" key="5">
    <source>
        <dbReference type="EMBL" id="OWK56246.1"/>
    </source>
</evidence>
<reference evidence="5 6" key="1">
    <citation type="submission" date="2017-05" db="EMBL/GenBank/DDBJ databases">
        <title>Genome of assembly of the Bengalese finch, Lonchura striata domestica.</title>
        <authorList>
            <person name="Colquitt B.M."/>
            <person name="Brainard M.S."/>
        </authorList>
    </citation>
    <scope>NUCLEOTIDE SEQUENCE [LARGE SCALE GENOMIC DNA]</scope>
    <source>
        <strain evidence="5">White83orange57</strain>
    </source>
</reference>
<dbReference type="STRING" id="299123.ENSLSDP00000006538"/>
<comment type="caution">
    <text evidence="5">The sequence shown here is derived from an EMBL/GenBank/DDBJ whole genome shotgun (WGS) entry which is preliminary data.</text>
</comment>
<dbReference type="PROSITE" id="PS51420">
    <property type="entry name" value="RHO"/>
    <property type="match status" value="1"/>
</dbReference>
<dbReference type="Pfam" id="PF00071">
    <property type="entry name" value="Ras"/>
    <property type="match status" value="2"/>
</dbReference>
<proteinExistence type="inferred from homology"/>
<evidence type="ECO:0000313" key="6">
    <source>
        <dbReference type="Proteomes" id="UP000197619"/>
    </source>
</evidence>
<accession>A0A218URH7</accession>
<sequence length="399" mass="44304">METVTDFPQDPDSEGHFQFCVIVLGDTAVGKSSLLHCFAHGPGGGPAGAATTSPTVGVEFYSWTILMPPIVKAKLQLWDMAVSFENLLGMPRSITRSFYQSAAGVLLVFDLTNWSSFEHIPEWYHEAGGDQLPAFVLVGHKCDLVAEQAVSAEEAGHLAATLAWSLWRPRPSATSTSWLPAEALMEPRWQYQFRVIMLGDSTVGKSSLLRCYTEGVFLDTVNQTVGVDFYVQFVELEPGLQVKLQFWDTAGQERFRSVTRSYYRNSAGGMLLFDITNRTSFESIRRWHQEVTDTIQPFRMVFLLVGHKSDLAGQRQVGQREAEKLAASLGVQYVETSAKDASNVVQAFQMLTVAIYQALQMGRLVASEAWDGVKSSSPLPVLLKAQALEKEEKRKRCSC</sequence>
<dbReference type="InterPro" id="IPR005225">
    <property type="entry name" value="Small_GTP-bd"/>
</dbReference>
<dbReference type="CDD" id="cd00154">
    <property type="entry name" value="Rab"/>
    <property type="match status" value="1"/>
</dbReference>